<organism evidence="2 3">
    <name type="scientific">Rhizopogon vinicolor AM-OR11-026</name>
    <dbReference type="NCBI Taxonomy" id="1314800"/>
    <lineage>
        <taxon>Eukaryota</taxon>
        <taxon>Fungi</taxon>
        <taxon>Dikarya</taxon>
        <taxon>Basidiomycota</taxon>
        <taxon>Agaricomycotina</taxon>
        <taxon>Agaricomycetes</taxon>
        <taxon>Agaricomycetidae</taxon>
        <taxon>Boletales</taxon>
        <taxon>Suillineae</taxon>
        <taxon>Rhizopogonaceae</taxon>
        <taxon>Rhizopogon</taxon>
    </lineage>
</organism>
<reference evidence="2 3" key="1">
    <citation type="submission" date="2016-06" db="EMBL/GenBank/DDBJ databases">
        <title>Comparative genomics of the ectomycorrhizal sister species Rhizopogon vinicolor and Rhizopogon vesiculosus (Basidiomycota: Boletales) reveals a divergence of the mating type B locus.</title>
        <authorList>
            <consortium name="DOE Joint Genome Institute"/>
            <person name="Mujic A.B."/>
            <person name="Kuo A."/>
            <person name="Tritt A."/>
            <person name="Lipzen A."/>
            <person name="Chen C."/>
            <person name="Johnson J."/>
            <person name="Sharma A."/>
            <person name="Barry K."/>
            <person name="Grigoriev I.V."/>
            <person name="Spatafora J.W."/>
        </authorList>
    </citation>
    <scope>NUCLEOTIDE SEQUENCE [LARGE SCALE GENOMIC DNA]</scope>
    <source>
        <strain evidence="2 3">AM-OR11-026</strain>
    </source>
</reference>
<gene>
    <name evidence="2" type="ORF">K503DRAFT_770176</name>
</gene>
<name>A0A1B7N1H6_9AGAM</name>
<feature type="compositionally biased region" description="Low complexity" evidence="1">
    <location>
        <begin position="342"/>
        <end position="364"/>
    </location>
</feature>
<evidence type="ECO:0000313" key="2">
    <source>
        <dbReference type="EMBL" id="OAX38719.1"/>
    </source>
</evidence>
<evidence type="ECO:0000313" key="3">
    <source>
        <dbReference type="Proteomes" id="UP000092154"/>
    </source>
</evidence>
<dbReference type="Proteomes" id="UP000092154">
    <property type="component" value="Unassembled WGS sequence"/>
</dbReference>
<dbReference type="OrthoDB" id="3066311at2759"/>
<accession>A0A1B7N1H6</accession>
<feature type="region of interest" description="Disordered" evidence="1">
    <location>
        <begin position="342"/>
        <end position="366"/>
    </location>
</feature>
<dbReference type="InParanoid" id="A0A1B7N1H6"/>
<dbReference type="EMBL" id="KV448280">
    <property type="protein sequence ID" value="OAX38719.1"/>
    <property type="molecule type" value="Genomic_DNA"/>
</dbReference>
<protein>
    <submittedName>
        <fullName evidence="2">Uncharacterized protein</fullName>
    </submittedName>
</protein>
<feature type="compositionally biased region" description="Polar residues" evidence="1">
    <location>
        <begin position="287"/>
        <end position="309"/>
    </location>
</feature>
<sequence length="447" mass="49958">MSNLPHVFVIPPEEEHSQNPPWCCFDADLPPDNSASIEVKDILLDVPFLLHQSEPNSPLLFDQPGAGPVVTSTPQSKSSSSRTVKRHRPQDIKTSAMLRENDQMRIVRRDVRDDSDVIEVVKVKRTKDHKSIHTDHAPPSPSNPEPQLKRSKTLRARASRALKSIKNVSLSRGKQTNSKPHVKELWTSSESMPGIFRGVLHSQEHVLMPRRKLSGFFHKQPQAEGLQCSKGSDTTSISDIRPSYEFIERPLTPCAPTYDHSLRHPVSSADFQRPPSPESKSSKDLKQPTSSQDLQPSESDSWRPVSSQDFRQEERPTSPSSSTRIPRKRFSVNELHRIFSFSPEPPSSFTSAPTSASASNSSTHSHPDVPYAAAHLADDDYGKEIEGKYGRSFDRSLDLLDGGDDHLRATDASFEMRLDSLHFDSLSFDPEEFDVTLGTMELGISQS</sequence>
<feature type="region of interest" description="Disordered" evidence="1">
    <location>
        <begin position="122"/>
        <end position="153"/>
    </location>
</feature>
<feature type="region of interest" description="Disordered" evidence="1">
    <location>
        <begin position="256"/>
        <end position="327"/>
    </location>
</feature>
<keyword evidence="3" id="KW-1185">Reference proteome</keyword>
<feature type="region of interest" description="Disordered" evidence="1">
    <location>
        <begin position="61"/>
        <end position="94"/>
    </location>
</feature>
<feature type="compositionally biased region" description="Low complexity" evidence="1">
    <location>
        <begin position="68"/>
        <end position="82"/>
    </location>
</feature>
<proteinExistence type="predicted"/>
<evidence type="ECO:0000256" key="1">
    <source>
        <dbReference type="SAM" id="MobiDB-lite"/>
    </source>
</evidence>
<dbReference type="AlphaFoldDB" id="A0A1B7N1H6"/>